<organism evidence="5 6">
    <name type="scientific">Effrenium voratum</name>
    <dbReference type="NCBI Taxonomy" id="2562239"/>
    <lineage>
        <taxon>Eukaryota</taxon>
        <taxon>Sar</taxon>
        <taxon>Alveolata</taxon>
        <taxon>Dinophyceae</taxon>
        <taxon>Suessiales</taxon>
        <taxon>Symbiodiniaceae</taxon>
        <taxon>Effrenium</taxon>
    </lineage>
</organism>
<dbReference type="GO" id="GO:0009251">
    <property type="term" value="P:glucan catabolic process"/>
    <property type="evidence" value="ECO:0007669"/>
    <property type="project" value="TreeGrafter"/>
</dbReference>
<evidence type="ECO:0000256" key="3">
    <source>
        <dbReference type="SAM" id="SignalP"/>
    </source>
</evidence>
<dbReference type="InterPro" id="IPR050546">
    <property type="entry name" value="Glycosyl_Hydrlase_16"/>
</dbReference>
<feature type="domain" description="GH16" evidence="4">
    <location>
        <begin position="48"/>
        <end position="311"/>
    </location>
</feature>
<feature type="transmembrane region" description="Helical" evidence="2">
    <location>
        <begin position="368"/>
        <end position="386"/>
    </location>
</feature>
<protein>
    <recommendedName>
        <fullName evidence="4">GH16 domain-containing protein</fullName>
    </recommendedName>
</protein>
<dbReference type="PANTHER" id="PTHR10963:SF24">
    <property type="entry name" value="GLYCOSIDASE C21B10.07-RELATED"/>
    <property type="match status" value="1"/>
</dbReference>
<feature type="region of interest" description="Disordered" evidence="1">
    <location>
        <begin position="493"/>
        <end position="527"/>
    </location>
</feature>
<keyword evidence="6" id="KW-1185">Reference proteome</keyword>
<dbReference type="Pfam" id="PF26113">
    <property type="entry name" value="GH16_XgeA"/>
    <property type="match status" value="1"/>
</dbReference>
<evidence type="ECO:0000259" key="4">
    <source>
        <dbReference type="PROSITE" id="PS51762"/>
    </source>
</evidence>
<dbReference type="InterPro" id="IPR013320">
    <property type="entry name" value="ConA-like_dom_sf"/>
</dbReference>
<dbReference type="Gene3D" id="2.60.120.200">
    <property type="match status" value="1"/>
</dbReference>
<keyword evidence="2" id="KW-0812">Transmembrane</keyword>
<dbReference type="SUPFAM" id="SSF49899">
    <property type="entry name" value="Concanavalin A-like lectins/glucanases"/>
    <property type="match status" value="1"/>
</dbReference>
<proteinExistence type="predicted"/>
<evidence type="ECO:0000256" key="2">
    <source>
        <dbReference type="SAM" id="Phobius"/>
    </source>
</evidence>
<keyword evidence="3" id="KW-0732">Signal</keyword>
<comment type="caution">
    <text evidence="5">The sequence shown here is derived from an EMBL/GenBank/DDBJ whole genome shotgun (WGS) entry which is preliminary data.</text>
</comment>
<gene>
    <name evidence="5" type="ORF">EVOR1521_LOCUS25800</name>
</gene>
<dbReference type="Proteomes" id="UP001178507">
    <property type="component" value="Unassembled WGS sequence"/>
</dbReference>
<sequence>MIRVCGDYPFLRAMVRCLVTFLLLHGGLAVKIDQYRKVESLMGPDFFNHWSFYTGPDPTHGNVDFVGKDEAWTKKLLSASADRVLMKADNTTLLSGTDGRGAVRIESLNRYNGGLFILTLDHVPTACGAWPAFWMFGDDAQHAWPRWGEFDILESIHMLNYATTTLHTRDNCDQRAVNEGIDFEGQGWAVGTQENKAKNCWVKAPQEYDNQGCGQKLPMGSFGPDFNRRGGGTFVAEWDPVVNKRLRTWFFPAGTEPEFGENPDPDLWGVPNSFFTLNERWCTAAHFKNMRMVFDTTFCGDYAGGSFAAYCGWTQMQCEDYVRTKPEAFSQAFWSIKRLDVYQSAAVSSAGFMSSMFGLGSSSPTSPLGIFMFLLLLGLAAGLIYMSCSPKRLEAIQAAAGISPYATQAARGPSLGTSPKRQREVFLRTEDLPPTRLDFEQAPQGWSFARVMRMMCCTNDPPPDNVHSPNRPVGYDEVAPVSPVNHLNQPRVASRQSSASMQAGVARQASGTLVRQGSGKLVRQPSGALVRQGSGLMVVPAPSP</sequence>
<evidence type="ECO:0000313" key="6">
    <source>
        <dbReference type="Proteomes" id="UP001178507"/>
    </source>
</evidence>
<dbReference type="AlphaFoldDB" id="A0AA36JCD2"/>
<feature type="chain" id="PRO_5041288510" description="GH16 domain-containing protein" evidence="3">
    <location>
        <begin position="30"/>
        <end position="544"/>
    </location>
</feature>
<evidence type="ECO:0000313" key="5">
    <source>
        <dbReference type="EMBL" id="CAJ1403047.1"/>
    </source>
</evidence>
<dbReference type="GO" id="GO:0004553">
    <property type="term" value="F:hydrolase activity, hydrolyzing O-glycosyl compounds"/>
    <property type="evidence" value="ECO:0007669"/>
    <property type="project" value="InterPro"/>
</dbReference>
<name>A0AA36JCD2_9DINO</name>
<dbReference type="EMBL" id="CAUJNA010003478">
    <property type="protein sequence ID" value="CAJ1403047.1"/>
    <property type="molecule type" value="Genomic_DNA"/>
</dbReference>
<dbReference type="PROSITE" id="PS51762">
    <property type="entry name" value="GH16_2"/>
    <property type="match status" value="1"/>
</dbReference>
<dbReference type="PANTHER" id="PTHR10963">
    <property type="entry name" value="GLYCOSYL HYDROLASE-RELATED"/>
    <property type="match status" value="1"/>
</dbReference>
<evidence type="ECO:0000256" key="1">
    <source>
        <dbReference type="SAM" id="MobiDB-lite"/>
    </source>
</evidence>
<feature type="signal peptide" evidence="3">
    <location>
        <begin position="1"/>
        <end position="29"/>
    </location>
</feature>
<reference evidence="5" key="1">
    <citation type="submission" date="2023-08" db="EMBL/GenBank/DDBJ databases">
        <authorList>
            <person name="Chen Y."/>
            <person name="Shah S."/>
            <person name="Dougan E. K."/>
            <person name="Thang M."/>
            <person name="Chan C."/>
        </authorList>
    </citation>
    <scope>NUCLEOTIDE SEQUENCE</scope>
</reference>
<accession>A0AA36JCD2</accession>
<dbReference type="InterPro" id="IPR000757">
    <property type="entry name" value="Beta-glucanase-like"/>
</dbReference>
<keyword evidence="2" id="KW-0472">Membrane</keyword>
<keyword evidence="2" id="KW-1133">Transmembrane helix</keyword>